<dbReference type="RefSeq" id="WP_013942419.1">
    <property type="nucleotide sequence ID" value="NC_015713.1"/>
</dbReference>
<evidence type="ECO:0000313" key="6">
    <source>
        <dbReference type="Proteomes" id="UP000000496"/>
    </source>
</evidence>
<dbReference type="GO" id="GO:0006096">
    <property type="term" value="P:glycolytic process"/>
    <property type="evidence" value="ECO:0007669"/>
    <property type="project" value="UniProtKB-UniRule"/>
</dbReference>
<evidence type="ECO:0000256" key="4">
    <source>
        <dbReference type="RuleBase" id="RU004046"/>
    </source>
</evidence>
<dbReference type="InterPro" id="IPR003836">
    <property type="entry name" value="Glucokinase"/>
</dbReference>
<name>F8L571_SIMNZ</name>
<gene>
    <name evidence="3 5" type="primary">glk</name>
    <name evidence="5" type="ordered locus">SNE_A00740</name>
</gene>
<dbReference type="CDD" id="cd24008">
    <property type="entry name" value="ASKHA_NBD_GLK"/>
    <property type="match status" value="1"/>
</dbReference>
<dbReference type="SUPFAM" id="SSF53067">
    <property type="entry name" value="Actin-like ATPase domain"/>
    <property type="match status" value="1"/>
</dbReference>
<keyword evidence="3" id="KW-0067">ATP-binding</keyword>
<dbReference type="KEGG" id="sng:SNE_A00740"/>
<dbReference type="AlphaFoldDB" id="F8L571"/>
<organism evidence="5 6">
    <name type="scientific">Simkania negevensis (strain ATCC VR-1471 / DSM 27360 / Z)</name>
    <dbReference type="NCBI Taxonomy" id="331113"/>
    <lineage>
        <taxon>Bacteria</taxon>
        <taxon>Pseudomonadati</taxon>
        <taxon>Chlamydiota</taxon>
        <taxon>Chlamydiia</taxon>
        <taxon>Parachlamydiales</taxon>
        <taxon>Simkaniaceae</taxon>
        <taxon>Simkania</taxon>
    </lineage>
</organism>
<proteinExistence type="inferred from homology"/>
<dbReference type="Pfam" id="PF02685">
    <property type="entry name" value="Glucokinase"/>
    <property type="match status" value="1"/>
</dbReference>
<evidence type="ECO:0000256" key="1">
    <source>
        <dbReference type="ARBA" id="ARBA00022679"/>
    </source>
</evidence>
<dbReference type="OrthoDB" id="9800595at2"/>
<dbReference type="GO" id="GO:0005536">
    <property type="term" value="F:D-glucose binding"/>
    <property type="evidence" value="ECO:0007669"/>
    <property type="project" value="InterPro"/>
</dbReference>
<dbReference type="GO" id="GO:0005737">
    <property type="term" value="C:cytoplasm"/>
    <property type="evidence" value="ECO:0007669"/>
    <property type="project" value="UniProtKB-SubCell"/>
</dbReference>
<dbReference type="GO" id="GO:0005524">
    <property type="term" value="F:ATP binding"/>
    <property type="evidence" value="ECO:0007669"/>
    <property type="project" value="UniProtKB-UniRule"/>
</dbReference>
<dbReference type="Gene3D" id="3.30.420.40">
    <property type="match status" value="1"/>
</dbReference>
<reference key="1">
    <citation type="journal article" date="2011" name="Mol. Biol. Evol.">
        <title>Unity in variety -- the pan-genome of the Chlamydiae.</title>
        <authorList>
            <person name="Collingro A."/>
            <person name="Tischler P."/>
            <person name="Weinmaier T."/>
            <person name="Penz T."/>
            <person name="Heinz E."/>
            <person name="Brunham R.C."/>
            <person name="Read T.D."/>
            <person name="Bavoil P.M."/>
            <person name="Sachse K."/>
            <person name="Kahane S."/>
            <person name="Friedman M.G."/>
            <person name="Rattei T."/>
            <person name="Myers G.S.A."/>
            <person name="Horn M."/>
        </authorList>
    </citation>
    <scope>NUCLEOTIDE SEQUENCE</scope>
    <source>
        <strain>Z</strain>
    </source>
</reference>
<dbReference type="Proteomes" id="UP000000496">
    <property type="component" value="Chromosome gsn.131"/>
</dbReference>
<dbReference type="STRING" id="331113.SNE_A00740"/>
<keyword evidence="6" id="KW-1185">Reference proteome</keyword>
<dbReference type="HAMAP" id="MF_00524">
    <property type="entry name" value="Glucokinase"/>
    <property type="match status" value="1"/>
</dbReference>
<dbReference type="GO" id="GO:0004340">
    <property type="term" value="F:glucokinase activity"/>
    <property type="evidence" value="ECO:0007669"/>
    <property type="project" value="UniProtKB-UniRule"/>
</dbReference>
<dbReference type="PANTHER" id="PTHR47363:SF1">
    <property type="entry name" value="GLUCOKINASE"/>
    <property type="match status" value="1"/>
</dbReference>
<dbReference type="HOGENOM" id="CLU_042582_0_0_0"/>
<feature type="binding site" evidence="3">
    <location>
        <begin position="6"/>
        <end position="11"/>
    </location>
    <ligand>
        <name>ATP</name>
        <dbReference type="ChEBI" id="CHEBI:30616"/>
    </ligand>
</feature>
<dbReference type="eggNOG" id="COG0837">
    <property type="taxonomic scope" value="Bacteria"/>
</dbReference>
<comment type="catalytic activity">
    <reaction evidence="3">
        <text>D-glucose + ATP = D-glucose 6-phosphate + ADP + H(+)</text>
        <dbReference type="Rhea" id="RHEA:17825"/>
        <dbReference type="ChEBI" id="CHEBI:4167"/>
        <dbReference type="ChEBI" id="CHEBI:15378"/>
        <dbReference type="ChEBI" id="CHEBI:30616"/>
        <dbReference type="ChEBI" id="CHEBI:61548"/>
        <dbReference type="ChEBI" id="CHEBI:456216"/>
        <dbReference type="EC" id="2.7.1.2"/>
    </reaction>
</comment>
<comment type="similarity">
    <text evidence="3 4">Belongs to the bacterial glucokinase family.</text>
</comment>
<sequence>MSYLAGDIGGTKTHLALYQDQGGKTTCVKNQKFPSKDYPNLRTIVKKFLIGVGLEIERACFGIAGPVEDGKSKATNLPWIIDSRLLETELKIKKVALINDLEANAYGLKVLSEDEFFVLNEGDSNAQGNQAMVSAGTGLGEAGIFFDGKDHFPFACEGGHTDFGPRNEIEDQLLHYLRKKFEHVSYERILSGPGLYNLYQFVVDTKLEDEDPKTVELINSGDSPRLVSELGLSGDSAACAKTLQLFASIYGSEAGNAALKFFALGGIFLGGGIAPKILEVLKSGQFMDNFKAKGRFAQLLSTIPVKVVLNDNTALLGSMYYARNLIETGKK</sequence>
<dbReference type="EMBL" id="FR872582">
    <property type="protein sequence ID" value="CCB87952.1"/>
    <property type="molecule type" value="Genomic_DNA"/>
</dbReference>
<evidence type="ECO:0000256" key="2">
    <source>
        <dbReference type="ARBA" id="ARBA00022777"/>
    </source>
</evidence>
<keyword evidence="3" id="KW-0324">Glycolysis</keyword>
<keyword evidence="3" id="KW-0963">Cytoplasm</keyword>
<keyword evidence="2 3" id="KW-0418">Kinase</keyword>
<dbReference type="NCBIfam" id="TIGR00749">
    <property type="entry name" value="glk"/>
    <property type="match status" value="1"/>
</dbReference>
<evidence type="ECO:0000313" key="5">
    <source>
        <dbReference type="EMBL" id="CCB87952.1"/>
    </source>
</evidence>
<dbReference type="EC" id="2.7.1.2" evidence="3"/>
<comment type="subcellular location">
    <subcellularLocation>
        <location evidence="3">Cytoplasm</location>
    </subcellularLocation>
</comment>
<protein>
    <recommendedName>
        <fullName evidence="3">Glucokinase</fullName>
        <ecNumber evidence="3">2.7.1.2</ecNumber>
    </recommendedName>
    <alternativeName>
        <fullName evidence="3">Glucose kinase</fullName>
    </alternativeName>
</protein>
<accession>F8L571</accession>
<keyword evidence="3" id="KW-0547">Nucleotide-binding</keyword>
<dbReference type="PANTHER" id="PTHR47363">
    <property type="entry name" value="GLUCOKINASE"/>
    <property type="match status" value="1"/>
</dbReference>
<dbReference type="Gene3D" id="3.40.367.20">
    <property type="match status" value="1"/>
</dbReference>
<evidence type="ECO:0000256" key="3">
    <source>
        <dbReference type="HAMAP-Rule" id="MF_00524"/>
    </source>
</evidence>
<reference evidence="5 6" key="2">
    <citation type="journal article" date="2011" name="Mol. Biol. Evol.">
        <title>Unity in variety--the pan-genome of the Chlamydiae.</title>
        <authorList>
            <person name="Collingro A."/>
            <person name="Tischler P."/>
            <person name="Weinmaier T."/>
            <person name="Penz T."/>
            <person name="Heinz E."/>
            <person name="Brunham R.C."/>
            <person name="Read T.D."/>
            <person name="Bavoil P.M."/>
            <person name="Sachse K."/>
            <person name="Kahane S."/>
            <person name="Friedman M.G."/>
            <person name="Rattei T."/>
            <person name="Myers G.S."/>
            <person name="Horn M."/>
        </authorList>
    </citation>
    <scope>NUCLEOTIDE SEQUENCE [LARGE SCALE GENOMIC DNA]</scope>
    <source>
        <strain evidence="6">ATCC VR-1471 / Z</strain>
    </source>
</reference>
<dbReference type="InterPro" id="IPR043129">
    <property type="entry name" value="ATPase_NBD"/>
</dbReference>
<keyword evidence="1 3" id="KW-0808">Transferase</keyword>